<evidence type="ECO:0000313" key="2">
    <source>
        <dbReference type="EMBL" id="KIK13687.1"/>
    </source>
</evidence>
<feature type="compositionally biased region" description="Basic and acidic residues" evidence="1">
    <location>
        <begin position="56"/>
        <end position="67"/>
    </location>
</feature>
<dbReference type="OrthoDB" id="2685635at2759"/>
<gene>
    <name evidence="2" type="ORF">PISMIDRAFT_17811</name>
</gene>
<accession>A0A0C9YTR6</accession>
<organism evidence="2 3">
    <name type="scientific">Pisolithus microcarpus 441</name>
    <dbReference type="NCBI Taxonomy" id="765257"/>
    <lineage>
        <taxon>Eukaryota</taxon>
        <taxon>Fungi</taxon>
        <taxon>Dikarya</taxon>
        <taxon>Basidiomycota</taxon>
        <taxon>Agaricomycotina</taxon>
        <taxon>Agaricomycetes</taxon>
        <taxon>Agaricomycetidae</taxon>
        <taxon>Boletales</taxon>
        <taxon>Sclerodermatineae</taxon>
        <taxon>Pisolithaceae</taxon>
        <taxon>Pisolithus</taxon>
    </lineage>
</organism>
<dbReference type="EMBL" id="KN833980">
    <property type="protein sequence ID" value="KIK13687.1"/>
    <property type="molecule type" value="Genomic_DNA"/>
</dbReference>
<evidence type="ECO:0000313" key="3">
    <source>
        <dbReference type="Proteomes" id="UP000054018"/>
    </source>
</evidence>
<keyword evidence="3" id="KW-1185">Reference proteome</keyword>
<dbReference type="HOGENOM" id="CLU_046434_1_0_1"/>
<dbReference type="Proteomes" id="UP000054018">
    <property type="component" value="Unassembled WGS sequence"/>
</dbReference>
<evidence type="ECO:0000256" key="1">
    <source>
        <dbReference type="SAM" id="MobiDB-lite"/>
    </source>
</evidence>
<proteinExistence type="predicted"/>
<protein>
    <submittedName>
        <fullName evidence="2">Uncharacterized protein</fullName>
    </submittedName>
</protein>
<sequence length="216" mass="23631">MTTPVESTTNRLTTCCDRLMASGLYLGDSTLPTRLHWVPEGRGHVLVYRPHMGDGNPHDPEIAKPLDDESVPISSQSPDHSFSPPPEPAELCAIVRIDRDHFWLTSDGGYLGPNDICKEFLDVKPSCALSSPGLEPMASDFLTVLQMLRLLMEKCVTPGYSSGKSFFSTKMNGPPRFKLRHQLFERIDTGLANDDELGDPSTSTGLFSCASAPYSG</sequence>
<reference evidence="2 3" key="1">
    <citation type="submission" date="2014-04" db="EMBL/GenBank/DDBJ databases">
        <authorList>
            <consortium name="DOE Joint Genome Institute"/>
            <person name="Kuo A."/>
            <person name="Kohler A."/>
            <person name="Costa M.D."/>
            <person name="Nagy L.G."/>
            <person name="Floudas D."/>
            <person name="Copeland A."/>
            <person name="Barry K.W."/>
            <person name="Cichocki N."/>
            <person name="Veneault-Fourrey C."/>
            <person name="LaButti K."/>
            <person name="Lindquist E.A."/>
            <person name="Lipzen A."/>
            <person name="Lundell T."/>
            <person name="Morin E."/>
            <person name="Murat C."/>
            <person name="Sun H."/>
            <person name="Tunlid A."/>
            <person name="Henrissat B."/>
            <person name="Grigoriev I.V."/>
            <person name="Hibbett D.S."/>
            <person name="Martin F."/>
            <person name="Nordberg H.P."/>
            <person name="Cantor M.N."/>
            <person name="Hua S.X."/>
        </authorList>
    </citation>
    <scope>NUCLEOTIDE SEQUENCE [LARGE SCALE GENOMIC DNA]</scope>
    <source>
        <strain evidence="2 3">441</strain>
    </source>
</reference>
<dbReference type="AlphaFoldDB" id="A0A0C9YTR6"/>
<name>A0A0C9YTR6_9AGAM</name>
<feature type="region of interest" description="Disordered" evidence="1">
    <location>
        <begin position="51"/>
        <end position="86"/>
    </location>
</feature>
<reference evidence="3" key="2">
    <citation type="submission" date="2015-01" db="EMBL/GenBank/DDBJ databases">
        <title>Evolutionary Origins and Diversification of the Mycorrhizal Mutualists.</title>
        <authorList>
            <consortium name="DOE Joint Genome Institute"/>
            <consortium name="Mycorrhizal Genomics Consortium"/>
            <person name="Kohler A."/>
            <person name="Kuo A."/>
            <person name="Nagy L.G."/>
            <person name="Floudas D."/>
            <person name="Copeland A."/>
            <person name="Barry K.W."/>
            <person name="Cichocki N."/>
            <person name="Veneault-Fourrey C."/>
            <person name="LaButti K."/>
            <person name="Lindquist E.A."/>
            <person name="Lipzen A."/>
            <person name="Lundell T."/>
            <person name="Morin E."/>
            <person name="Murat C."/>
            <person name="Riley R."/>
            <person name="Ohm R."/>
            <person name="Sun H."/>
            <person name="Tunlid A."/>
            <person name="Henrissat B."/>
            <person name="Grigoriev I.V."/>
            <person name="Hibbett D.S."/>
            <person name="Martin F."/>
        </authorList>
    </citation>
    <scope>NUCLEOTIDE SEQUENCE [LARGE SCALE GENOMIC DNA]</scope>
    <source>
        <strain evidence="3">441</strain>
    </source>
</reference>